<reference evidence="1 2" key="1">
    <citation type="submission" date="2017-08" db="EMBL/GenBank/DDBJ databases">
        <title>Infants hospitalized years apart are colonized by the same room-sourced microbial strains.</title>
        <authorList>
            <person name="Brooks B."/>
            <person name="Olm M.R."/>
            <person name="Firek B.A."/>
            <person name="Baker R."/>
            <person name="Thomas B.C."/>
            <person name="Morowitz M.J."/>
            <person name="Banfield J.F."/>
        </authorList>
    </citation>
    <scope>NUCLEOTIDE SEQUENCE [LARGE SCALE GENOMIC DNA]</scope>
    <source>
        <strain evidence="1">S2_003_000_R2_14</strain>
    </source>
</reference>
<dbReference type="Proteomes" id="UP000249061">
    <property type="component" value="Unassembled WGS sequence"/>
</dbReference>
<evidence type="ECO:0000313" key="2">
    <source>
        <dbReference type="Proteomes" id="UP000249061"/>
    </source>
</evidence>
<gene>
    <name evidence="1" type="ORF">DI536_22480</name>
</gene>
<sequence length="178" mass="20199">MWFTTTPQEAGKHAQVRYRIDYVESDDGLTGWSKPVTVFDEADGYYDAAVSRAGERDFTLLLCRSTNLYGRAPFPEQGLWLASGGQNFGARDNWRSEGALLRCDAQTPEWYRHGPFGPSLVTLEQPTPRGASACVFFSGVDSRRNWWSLAWRSLRRRKWPPPPAPFFFSLGRLDLASD</sequence>
<organism evidence="1 2">
    <name type="scientific">Archangium gephyra</name>
    <dbReference type="NCBI Taxonomy" id="48"/>
    <lineage>
        <taxon>Bacteria</taxon>
        <taxon>Pseudomonadati</taxon>
        <taxon>Myxococcota</taxon>
        <taxon>Myxococcia</taxon>
        <taxon>Myxococcales</taxon>
        <taxon>Cystobacterineae</taxon>
        <taxon>Archangiaceae</taxon>
        <taxon>Archangium</taxon>
    </lineage>
</organism>
<dbReference type="EMBL" id="QFQP01000021">
    <property type="protein sequence ID" value="PZR09350.1"/>
    <property type="molecule type" value="Genomic_DNA"/>
</dbReference>
<evidence type="ECO:0000313" key="1">
    <source>
        <dbReference type="EMBL" id="PZR09350.1"/>
    </source>
</evidence>
<comment type="caution">
    <text evidence="1">The sequence shown here is derived from an EMBL/GenBank/DDBJ whole genome shotgun (WGS) entry which is preliminary data.</text>
</comment>
<proteinExistence type="predicted"/>
<protein>
    <submittedName>
        <fullName evidence="1">Uncharacterized protein</fullName>
    </submittedName>
</protein>
<name>A0A2W5T1W8_9BACT</name>
<dbReference type="AlphaFoldDB" id="A0A2W5T1W8"/>
<accession>A0A2W5T1W8</accession>